<keyword evidence="6 11" id="KW-0812">Transmembrane</keyword>
<proteinExistence type="inferred from homology"/>
<evidence type="ECO:0000256" key="10">
    <source>
        <dbReference type="ARBA" id="ARBA00023136"/>
    </source>
</evidence>
<keyword evidence="10 11" id="KW-0472">Membrane</keyword>
<evidence type="ECO:0000256" key="5">
    <source>
        <dbReference type="ARBA" id="ARBA00022475"/>
    </source>
</evidence>
<gene>
    <name evidence="12" type="primary">yajC</name>
    <name evidence="12" type="ORF">QNI22_25205</name>
</gene>
<dbReference type="AlphaFoldDB" id="A0AAE3UFL4"/>
<name>A0AAE3UFL4_9BACT</name>
<evidence type="ECO:0000256" key="4">
    <source>
        <dbReference type="ARBA" id="ARBA00022448"/>
    </source>
</evidence>
<comment type="similarity">
    <text evidence="2">Belongs to the YajC family.</text>
</comment>
<dbReference type="NCBIfam" id="TIGR00739">
    <property type="entry name" value="yajC"/>
    <property type="match status" value="1"/>
</dbReference>
<evidence type="ECO:0000256" key="1">
    <source>
        <dbReference type="ARBA" id="ARBA00004162"/>
    </source>
</evidence>
<dbReference type="PANTHER" id="PTHR33909">
    <property type="entry name" value="SEC TRANSLOCON ACCESSORY COMPLEX SUBUNIT YAJC"/>
    <property type="match status" value="1"/>
</dbReference>
<dbReference type="EMBL" id="JASJOU010000010">
    <property type="protein sequence ID" value="MDJ1503983.1"/>
    <property type="molecule type" value="Genomic_DNA"/>
</dbReference>
<protein>
    <recommendedName>
        <fullName evidence="3">Sec translocon accessory complex subunit YajC</fullName>
    </recommendedName>
</protein>
<feature type="transmembrane region" description="Helical" evidence="11">
    <location>
        <begin position="6"/>
        <end position="33"/>
    </location>
</feature>
<dbReference type="PANTHER" id="PTHR33909:SF1">
    <property type="entry name" value="SEC TRANSLOCON ACCESSORY COMPLEX SUBUNIT YAJC"/>
    <property type="match status" value="1"/>
</dbReference>
<dbReference type="Proteomes" id="UP001232063">
    <property type="component" value="Unassembled WGS sequence"/>
</dbReference>
<dbReference type="InterPro" id="IPR003849">
    <property type="entry name" value="Preprotein_translocase_YajC"/>
</dbReference>
<evidence type="ECO:0000256" key="6">
    <source>
        <dbReference type="ARBA" id="ARBA00022692"/>
    </source>
</evidence>
<keyword evidence="13" id="KW-1185">Reference proteome</keyword>
<keyword evidence="9" id="KW-0811">Translocation</keyword>
<keyword evidence="8 11" id="KW-1133">Transmembrane helix</keyword>
<dbReference type="PRINTS" id="PR01853">
    <property type="entry name" value="YAJCTRNLCASE"/>
</dbReference>
<keyword evidence="4" id="KW-0813">Transport</keyword>
<dbReference type="RefSeq" id="WP_314514807.1">
    <property type="nucleotide sequence ID" value="NZ_JASJOU010000010.1"/>
</dbReference>
<reference evidence="12" key="1">
    <citation type="submission" date="2023-05" db="EMBL/GenBank/DDBJ databases">
        <authorList>
            <person name="Zhang X."/>
        </authorList>
    </citation>
    <scope>NUCLEOTIDE SEQUENCE</scope>
    <source>
        <strain evidence="12">BD1B2-1</strain>
    </source>
</reference>
<sequence length="113" mass="12323">MNFTSVLLQAAGGGGGSTMLILMGAMFVVMYFFMIRPQQKRQKDAVKFRDSLKKGDMVVTIGGAHGKVVEVDNDTITLDIDRGVRVKFEKSAISQESSKKYAQAATTEVAETK</sequence>
<evidence type="ECO:0000256" key="3">
    <source>
        <dbReference type="ARBA" id="ARBA00014962"/>
    </source>
</evidence>
<dbReference type="GO" id="GO:0005886">
    <property type="term" value="C:plasma membrane"/>
    <property type="evidence" value="ECO:0007669"/>
    <property type="project" value="UniProtKB-SubCell"/>
</dbReference>
<organism evidence="12 13">
    <name type="scientific">Xanthocytophaga agilis</name>
    <dbReference type="NCBI Taxonomy" id="3048010"/>
    <lineage>
        <taxon>Bacteria</taxon>
        <taxon>Pseudomonadati</taxon>
        <taxon>Bacteroidota</taxon>
        <taxon>Cytophagia</taxon>
        <taxon>Cytophagales</taxon>
        <taxon>Rhodocytophagaceae</taxon>
        <taxon>Xanthocytophaga</taxon>
    </lineage>
</organism>
<evidence type="ECO:0000256" key="11">
    <source>
        <dbReference type="SAM" id="Phobius"/>
    </source>
</evidence>
<comment type="caution">
    <text evidence="12">The sequence shown here is derived from an EMBL/GenBank/DDBJ whole genome shotgun (WGS) entry which is preliminary data.</text>
</comment>
<dbReference type="GO" id="GO:0015031">
    <property type="term" value="P:protein transport"/>
    <property type="evidence" value="ECO:0007669"/>
    <property type="project" value="UniProtKB-KW"/>
</dbReference>
<evidence type="ECO:0000256" key="9">
    <source>
        <dbReference type="ARBA" id="ARBA00023010"/>
    </source>
</evidence>
<accession>A0AAE3UFL4</accession>
<evidence type="ECO:0000313" key="13">
    <source>
        <dbReference type="Proteomes" id="UP001232063"/>
    </source>
</evidence>
<evidence type="ECO:0000256" key="8">
    <source>
        <dbReference type="ARBA" id="ARBA00022989"/>
    </source>
</evidence>
<comment type="subcellular location">
    <subcellularLocation>
        <location evidence="1">Cell membrane</location>
        <topology evidence="1">Single-pass membrane protein</topology>
    </subcellularLocation>
</comment>
<keyword evidence="5" id="KW-1003">Cell membrane</keyword>
<evidence type="ECO:0000313" key="12">
    <source>
        <dbReference type="EMBL" id="MDJ1503983.1"/>
    </source>
</evidence>
<dbReference type="SMART" id="SM01323">
    <property type="entry name" value="YajC"/>
    <property type="match status" value="1"/>
</dbReference>
<evidence type="ECO:0000256" key="7">
    <source>
        <dbReference type="ARBA" id="ARBA00022927"/>
    </source>
</evidence>
<keyword evidence="7" id="KW-0653">Protein transport</keyword>
<dbReference type="Pfam" id="PF02699">
    <property type="entry name" value="YajC"/>
    <property type="match status" value="1"/>
</dbReference>
<evidence type="ECO:0000256" key="2">
    <source>
        <dbReference type="ARBA" id="ARBA00006742"/>
    </source>
</evidence>